<dbReference type="Proteomes" id="UP001607069">
    <property type="component" value="Unassembled WGS sequence"/>
</dbReference>
<sequence>MRDDEAAGTQQTPEPALDGGQNATIGPLGRRIIGFCMVGMAVVALLGQTLGVWQEVYDLFRSEENGSTPSSAADGVRSPSAEASGRPGSVPRCGASDDRQVLIELKEEPTRSGAHAVATVKCEVAPGDHLSWVVRKETGDPDRPRVHYTLRYELGRQGPGRYTYDADLSTTAPGSERSLIAVLMDDATHREVKAGRDPETAYVDLPLPVPVVSNSLLITTPR</sequence>
<gene>
    <name evidence="3" type="ORF">ACG5V6_07255</name>
</gene>
<keyword evidence="2" id="KW-1133">Transmembrane helix</keyword>
<feature type="region of interest" description="Disordered" evidence="1">
    <location>
        <begin position="1"/>
        <end position="23"/>
    </location>
</feature>
<protein>
    <submittedName>
        <fullName evidence="3">Uncharacterized protein</fullName>
    </submittedName>
</protein>
<dbReference type="RefSeq" id="WP_279951353.1">
    <property type="nucleotide sequence ID" value="NZ_BAABEN010000031.1"/>
</dbReference>
<organism evidence="3 4">
    <name type="scientific">Streptomyces chitinivorans</name>
    <dbReference type="NCBI Taxonomy" id="1257027"/>
    <lineage>
        <taxon>Bacteria</taxon>
        <taxon>Bacillati</taxon>
        <taxon>Actinomycetota</taxon>
        <taxon>Actinomycetes</taxon>
        <taxon>Kitasatosporales</taxon>
        <taxon>Streptomycetaceae</taxon>
        <taxon>Streptomyces</taxon>
    </lineage>
</organism>
<evidence type="ECO:0000313" key="4">
    <source>
        <dbReference type="Proteomes" id="UP001607069"/>
    </source>
</evidence>
<feature type="region of interest" description="Disordered" evidence="1">
    <location>
        <begin position="64"/>
        <end position="95"/>
    </location>
</feature>
<name>A0ABW7HQ63_9ACTN</name>
<accession>A0ABW7HQ63</accession>
<keyword evidence="4" id="KW-1185">Reference proteome</keyword>
<keyword evidence="2" id="KW-0812">Transmembrane</keyword>
<feature type="transmembrane region" description="Helical" evidence="2">
    <location>
        <begin position="32"/>
        <end position="53"/>
    </location>
</feature>
<evidence type="ECO:0000256" key="2">
    <source>
        <dbReference type="SAM" id="Phobius"/>
    </source>
</evidence>
<evidence type="ECO:0000313" key="3">
    <source>
        <dbReference type="EMBL" id="MFH0248008.1"/>
    </source>
</evidence>
<proteinExistence type="predicted"/>
<reference evidence="3 4" key="1">
    <citation type="submission" date="2024-10" db="EMBL/GenBank/DDBJ databases">
        <authorList>
            <person name="Cho J.-C."/>
        </authorList>
    </citation>
    <scope>NUCLEOTIDE SEQUENCE [LARGE SCALE GENOMIC DNA]</scope>
    <source>
        <strain evidence="3 4">KCTC29696</strain>
    </source>
</reference>
<keyword evidence="2" id="KW-0472">Membrane</keyword>
<evidence type="ECO:0000256" key="1">
    <source>
        <dbReference type="SAM" id="MobiDB-lite"/>
    </source>
</evidence>
<dbReference type="EMBL" id="JBIHMK010000017">
    <property type="protein sequence ID" value="MFH0248008.1"/>
    <property type="molecule type" value="Genomic_DNA"/>
</dbReference>
<comment type="caution">
    <text evidence="3">The sequence shown here is derived from an EMBL/GenBank/DDBJ whole genome shotgun (WGS) entry which is preliminary data.</text>
</comment>